<dbReference type="SUPFAM" id="SSF54211">
    <property type="entry name" value="Ribosomal protein S5 domain 2-like"/>
    <property type="match status" value="1"/>
</dbReference>
<keyword evidence="5 8" id="KW-0687">Ribonucleoprotein</keyword>
<dbReference type="EMBL" id="VUMM01000027">
    <property type="protein sequence ID" value="MSS02305.1"/>
    <property type="molecule type" value="Genomic_DNA"/>
</dbReference>
<keyword evidence="3 8" id="KW-0694">RNA-binding</keyword>
<dbReference type="GO" id="GO:0006412">
    <property type="term" value="P:translation"/>
    <property type="evidence" value="ECO:0007669"/>
    <property type="project" value="UniProtKB-UniRule"/>
</dbReference>
<dbReference type="Gene3D" id="3.30.230.10">
    <property type="match status" value="1"/>
</dbReference>
<sequence>MALDRKPRKDQKEYEDQVIAINRVTKVVKGGRRFRFAALVVVGDRKGHVGIGTGKANEVPDAIRKATEDAKKNMIEVPVINDTIPHEITGEYGAGKVFMRPASDGTGVIAGGAARAVLELAGIKDILTKCIGSRTKINVVRATFEGLRNLRTVEQVAEIRDKKPEEIRG</sequence>
<dbReference type="SUPFAM" id="SSF54768">
    <property type="entry name" value="dsRNA-binding domain-like"/>
    <property type="match status" value="1"/>
</dbReference>
<dbReference type="FunFam" id="3.30.160.20:FF:000001">
    <property type="entry name" value="30S ribosomal protein S5"/>
    <property type="match status" value="1"/>
</dbReference>
<dbReference type="InterPro" id="IPR000851">
    <property type="entry name" value="Ribosomal_uS5"/>
</dbReference>
<dbReference type="InterPro" id="IPR020568">
    <property type="entry name" value="Ribosomal_Su5_D2-typ_SF"/>
</dbReference>
<protein>
    <recommendedName>
        <fullName evidence="6 8">Small ribosomal subunit protein uS5</fullName>
    </recommendedName>
</protein>
<dbReference type="Pfam" id="PF00333">
    <property type="entry name" value="Ribosomal_S5"/>
    <property type="match status" value="1"/>
</dbReference>
<dbReference type="Proteomes" id="UP000470082">
    <property type="component" value="Unassembled WGS sequence"/>
</dbReference>
<evidence type="ECO:0000256" key="2">
    <source>
        <dbReference type="ARBA" id="ARBA00022730"/>
    </source>
</evidence>
<dbReference type="PANTHER" id="PTHR48277">
    <property type="entry name" value="MITOCHONDRIAL RIBOSOMAL PROTEIN S5"/>
    <property type="match status" value="1"/>
</dbReference>
<dbReference type="InterPro" id="IPR005324">
    <property type="entry name" value="Ribosomal_uS5_C"/>
</dbReference>
<dbReference type="PROSITE" id="PS50881">
    <property type="entry name" value="S5_DSRBD"/>
    <property type="match status" value="1"/>
</dbReference>
<evidence type="ECO:0000256" key="4">
    <source>
        <dbReference type="ARBA" id="ARBA00022980"/>
    </source>
</evidence>
<evidence type="ECO:0000256" key="5">
    <source>
        <dbReference type="ARBA" id="ARBA00023274"/>
    </source>
</evidence>
<accession>A0A7X2N4F9</accession>
<evidence type="ECO:0000256" key="1">
    <source>
        <dbReference type="ARBA" id="ARBA00008945"/>
    </source>
</evidence>
<evidence type="ECO:0000259" key="10">
    <source>
        <dbReference type="PROSITE" id="PS50881"/>
    </source>
</evidence>
<gene>
    <name evidence="8" type="primary">rpsE</name>
    <name evidence="11" type="ORF">FYJ50_09435</name>
</gene>
<evidence type="ECO:0000313" key="12">
    <source>
        <dbReference type="Proteomes" id="UP000470082"/>
    </source>
</evidence>
<comment type="function">
    <text evidence="8">With S4 and S12 plays an important role in translational accuracy.</text>
</comment>
<dbReference type="GO" id="GO:0003735">
    <property type="term" value="F:structural constituent of ribosome"/>
    <property type="evidence" value="ECO:0007669"/>
    <property type="project" value="UniProtKB-UniRule"/>
</dbReference>
<comment type="similarity">
    <text evidence="1 8 9">Belongs to the universal ribosomal protein uS5 family.</text>
</comment>
<reference evidence="11 12" key="1">
    <citation type="submission" date="2019-08" db="EMBL/GenBank/DDBJ databases">
        <title>In-depth cultivation of the pig gut microbiome towards novel bacterial diversity and tailored functional studies.</title>
        <authorList>
            <person name="Wylensek D."/>
            <person name="Hitch T.C.A."/>
            <person name="Clavel T."/>
        </authorList>
    </citation>
    <scope>NUCLEOTIDE SEQUENCE [LARGE SCALE GENOMIC DNA]</scope>
    <source>
        <strain evidence="11 12">LKV-178-WT-2G</strain>
    </source>
</reference>
<dbReference type="RefSeq" id="WP_154461381.1">
    <property type="nucleotide sequence ID" value="NZ_JAQYTQ010000023.1"/>
</dbReference>
<dbReference type="InterPro" id="IPR005712">
    <property type="entry name" value="Ribosomal_uS5_bac-type"/>
</dbReference>
<dbReference type="InterPro" id="IPR018192">
    <property type="entry name" value="Ribosomal_uS5_N_CS"/>
</dbReference>
<dbReference type="GO" id="GO:0005737">
    <property type="term" value="C:cytoplasm"/>
    <property type="evidence" value="ECO:0007669"/>
    <property type="project" value="UniProtKB-ARBA"/>
</dbReference>
<dbReference type="InterPro" id="IPR013810">
    <property type="entry name" value="Ribosomal_uS5_N"/>
</dbReference>
<comment type="caution">
    <text evidence="11">The sequence shown here is derived from an EMBL/GenBank/DDBJ whole genome shotgun (WGS) entry which is preliminary data.</text>
</comment>
<dbReference type="AlphaFoldDB" id="A0A7X2N4F9"/>
<dbReference type="HAMAP" id="MF_01307_B">
    <property type="entry name" value="Ribosomal_uS5_B"/>
    <property type="match status" value="1"/>
</dbReference>
<dbReference type="NCBIfam" id="TIGR01021">
    <property type="entry name" value="rpsE_bact"/>
    <property type="match status" value="1"/>
</dbReference>
<dbReference type="Gene3D" id="3.30.160.20">
    <property type="match status" value="1"/>
</dbReference>
<feature type="domain" description="S5 DRBM" evidence="10">
    <location>
        <begin position="14"/>
        <end position="77"/>
    </location>
</feature>
<evidence type="ECO:0000256" key="6">
    <source>
        <dbReference type="ARBA" id="ARBA00035255"/>
    </source>
</evidence>
<dbReference type="InterPro" id="IPR014721">
    <property type="entry name" value="Ribsml_uS5_D2-typ_fold_subgr"/>
</dbReference>
<dbReference type="GO" id="GO:0015935">
    <property type="term" value="C:small ribosomal subunit"/>
    <property type="evidence" value="ECO:0007669"/>
    <property type="project" value="InterPro"/>
</dbReference>
<keyword evidence="12" id="KW-1185">Reference proteome</keyword>
<comment type="domain">
    <text evidence="8">The N-terminal domain interacts with the head of the 30S subunit; the C-terminal domain interacts with the body and contacts protein S4. The interaction surface between S4 and S5 is involved in control of translational fidelity.</text>
</comment>
<proteinExistence type="inferred from homology"/>
<keyword evidence="4 8" id="KW-0689">Ribosomal protein</keyword>
<evidence type="ECO:0000256" key="7">
    <source>
        <dbReference type="ARBA" id="ARBA00062000"/>
    </source>
</evidence>
<dbReference type="FunFam" id="3.30.230.10:FF:000002">
    <property type="entry name" value="30S ribosomal protein S5"/>
    <property type="match status" value="1"/>
</dbReference>
<dbReference type="PANTHER" id="PTHR48277:SF1">
    <property type="entry name" value="MITOCHONDRIAL RIBOSOMAL PROTEIN S5"/>
    <property type="match status" value="1"/>
</dbReference>
<evidence type="ECO:0000256" key="3">
    <source>
        <dbReference type="ARBA" id="ARBA00022884"/>
    </source>
</evidence>
<organism evidence="11 12">
    <name type="scientific">Floccifex porci</name>
    <dbReference type="NCBI Taxonomy" id="2606629"/>
    <lineage>
        <taxon>Bacteria</taxon>
        <taxon>Bacillati</taxon>
        <taxon>Bacillota</taxon>
        <taxon>Erysipelotrichia</taxon>
        <taxon>Erysipelotrichales</taxon>
        <taxon>Erysipelotrichaceae</taxon>
        <taxon>Floccifex</taxon>
    </lineage>
</organism>
<comment type="function">
    <text evidence="8">Located at the back of the 30S subunit body where it stabilizes the conformation of the head with respect to the body.</text>
</comment>
<evidence type="ECO:0000256" key="9">
    <source>
        <dbReference type="RuleBase" id="RU003823"/>
    </source>
</evidence>
<evidence type="ECO:0000256" key="8">
    <source>
        <dbReference type="HAMAP-Rule" id="MF_01307"/>
    </source>
</evidence>
<name>A0A7X2N4F9_9FIRM</name>
<dbReference type="GO" id="GO:0042254">
    <property type="term" value="P:ribosome biogenesis"/>
    <property type="evidence" value="ECO:0007669"/>
    <property type="project" value="UniProtKB-ARBA"/>
</dbReference>
<dbReference type="Pfam" id="PF03719">
    <property type="entry name" value="Ribosomal_S5_C"/>
    <property type="match status" value="1"/>
</dbReference>
<comment type="subunit">
    <text evidence="7 8">Part of the 30S ribosomal subunit. Contacts proteins S4 and S8.</text>
</comment>
<evidence type="ECO:0000313" key="11">
    <source>
        <dbReference type="EMBL" id="MSS02305.1"/>
    </source>
</evidence>
<dbReference type="GO" id="GO:0019843">
    <property type="term" value="F:rRNA binding"/>
    <property type="evidence" value="ECO:0007669"/>
    <property type="project" value="UniProtKB-UniRule"/>
</dbReference>
<keyword evidence="2 8" id="KW-0699">rRNA-binding</keyword>
<dbReference type="PROSITE" id="PS00585">
    <property type="entry name" value="RIBOSOMAL_S5"/>
    <property type="match status" value="1"/>
</dbReference>